<organism evidence="1 2">
    <name type="scientific">Caballeronia catudaia</name>
    <dbReference type="NCBI Taxonomy" id="1777136"/>
    <lineage>
        <taxon>Bacteria</taxon>
        <taxon>Pseudomonadati</taxon>
        <taxon>Pseudomonadota</taxon>
        <taxon>Betaproteobacteria</taxon>
        <taxon>Burkholderiales</taxon>
        <taxon>Burkholderiaceae</taxon>
        <taxon>Caballeronia</taxon>
    </lineage>
</organism>
<comment type="caution">
    <text evidence="1">The sequence shown here is derived from an EMBL/GenBank/DDBJ whole genome shotgun (WGS) entry which is preliminary data.</text>
</comment>
<name>A0A158DEZ6_9BURK</name>
<dbReference type="AlphaFoldDB" id="A0A158DEZ6"/>
<evidence type="ECO:0000313" key="1">
    <source>
        <dbReference type="EMBL" id="SAK93154.1"/>
    </source>
</evidence>
<proteinExistence type="predicted"/>
<gene>
    <name evidence="1" type="ORF">AWB75_06638</name>
</gene>
<dbReference type="Proteomes" id="UP000054870">
    <property type="component" value="Unassembled WGS sequence"/>
</dbReference>
<keyword evidence="2" id="KW-1185">Reference proteome</keyword>
<sequence length="90" mass="10170">MKAKAITVSIDTPGGVVCAEFHIDTGRLRIFERGMLRVELFPPHSWFTVASVAGNSRWGTRPREGDLRLVLENFIQQHFGISALQRESFI</sequence>
<dbReference type="RefSeq" id="WP_061128254.1">
    <property type="nucleotide sequence ID" value="NZ_FCOF02000063.1"/>
</dbReference>
<dbReference type="OrthoDB" id="9009101at2"/>
<protein>
    <submittedName>
        <fullName evidence="1">Uncharacterized protein</fullName>
    </submittedName>
</protein>
<dbReference type="EMBL" id="FCOF02000063">
    <property type="protein sequence ID" value="SAK93154.1"/>
    <property type="molecule type" value="Genomic_DNA"/>
</dbReference>
<accession>A0A158DEZ6</accession>
<reference evidence="1" key="1">
    <citation type="submission" date="2016-01" db="EMBL/GenBank/DDBJ databases">
        <authorList>
            <person name="Peeters C."/>
        </authorList>
    </citation>
    <scope>NUCLEOTIDE SEQUENCE [LARGE SCALE GENOMIC DNA]</scope>
    <source>
        <strain evidence="1">LMG 29318</strain>
    </source>
</reference>
<evidence type="ECO:0000313" key="2">
    <source>
        <dbReference type="Proteomes" id="UP000054870"/>
    </source>
</evidence>